<evidence type="ECO:0000256" key="1">
    <source>
        <dbReference type="SAM" id="MobiDB-lite"/>
    </source>
</evidence>
<organism evidence="2 3">
    <name type="scientific">Kibdelosporangium aridum</name>
    <dbReference type="NCBI Taxonomy" id="2030"/>
    <lineage>
        <taxon>Bacteria</taxon>
        <taxon>Bacillati</taxon>
        <taxon>Actinomycetota</taxon>
        <taxon>Actinomycetes</taxon>
        <taxon>Pseudonocardiales</taxon>
        <taxon>Pseudonocardiaceae</taxon>
        <taxon>Kibdelosporangium</taxon>
    </lineage>
</organism>
<feature type="compositionally biased region" description="Low complexity" evidence="1">
    <location>
        <begin position="42"/>
        <end position="62"/>
    </location>
</feature>
<feature type="region of interest" description="Disordered" evidence="1">
    <location>
        <begin position="23"/>
        <end position="62"/>
    </location>
</feature>
<comment type="caution">
    <text evidence="2">The sequence shown here is derived from an EMBL/GenBank/DDBJ whole genome shotgun (WGS) entry which is preliminary data.</text>
</comment>
<gene>
    <name evidence="2" type="ORF">DMH04_30920</name>
</gene>
<name>A0A428Z2R5_KIBAR</name>
<accession>A0A428Z2R5</accession>
<dbReference type="Proteomes" id="UP000287547">
    <property type="component" value="Unassembled WGS sequence"/>
</dbReference>
<dbReference type="AlphaFoldDB" id="A0A428Z2R5"/>
<sequence length="153" mass="15601">MVIVVAAVLLVGGAVTVVLLTTGDDKPTNTASGSTPVPPPQSGSKPPSSGSKKPGTGNVENKAEVEAAVTKVAQQYADAMNRKDAAAATQLTCKKVDPGVAYETAVGKFEATVLHVTIYSATRTTVNLGAKGVQTRGAPLPIVKEDGIWCVEV</sequence>
<evidence type="ECO:0000313" key="2">
    <source>
        <dbReference type="EMBL" id="RSM80011.1"/>
    </source>
</evidence>
<dbReference type="EMBL" id="QHKI01000031">
    <property type="protein sequence ID" value="RSM80011.1"/>
    <property type="molecule type" value="Genomic_DNA"/>
</dbReference>
<evidence type="ECO:0000313" key="3">
    <source>
        <dbReference type="Proteomes" id="UP000287547"/>
    </source>
</evidence>
<reference evidence="2 3" key="1">
    <citation type="submission" date="2018-05" db="EMBL/GenBank/DDBJ databases">
        <title>Evolution of GPA BGCs.</title>
        <authorList>
            <person name="Waglechner N."/>
            <person name="Wright G.D."/>
        </authorList>
    </citation>
    <scope>NUCLEOTIDE SEQUENCE [LARGE SCALE GENOMIC DNA]</scope>
    <source>
        <strain evidence="2 3">A82846</strain>
    </source>
</reference>
<protein>
    <submittedName>
        <fullName evidence="2">Uncharacterized protein</fullName>
    </submittedName>
</protein>
<proteinExistence type="predicted"/>